<dbReference type="InterPro" id="IPR046956">
    <property type="entry name" value="RLP23-like"/>
</dbReference>
<dbReference type="InterPro" id="IPR032675">
    <property type="entry name" value="LRR_dom_sf"/>
</dbReference>
<gene>
    <name evidence="10" type="ORF">VNO77_24515</name>
</gene>
<dbReference type="InterPro" id="IPR001611">
    <property type="entry name" value="Leu-rich_rpt"/>
</dbReference>
<keyword evidence="8" id="KW-0675">Receptor</keyword>
<dbReference type="EMBL" id="JAYMYQ010000005">
    <property type="protein sequence ID" value="KAK7330325.1"/>
    <property type="molecule type" value="Genomic_DNA"/>
</dbReference>
<keyword evidence="5" id="KW-0677">Repeat</keyword>
<reference evidence="10 11" key="1">
    <citation type="submission" date="2024-01" db="EMBL/GenBank/DDBJ databases">
        <title>The genomes of 5 underutilized Papilionoideae crops provide insights into root nodulation and disease resistanc.</title>
        <authorList>
            <person name="Jiang F."/>
        </authorList>
    </citation>
    <scope>NUCLEOTIDE SEQUENCE [LARGE SCALE GENOMIC DNA]</scope>
    <source>
        <strain evidence="10">LVBAO_FW01</strain>
        <tissue evidence="10">Leaves</tissue>
    </source>
</reference>
<comment type="caution">
    <text evidence="10">The sequence shown here is derived from an EMBL/GenBank/DDBJ whole genome shotgun (WGS) entry which is preliminary data.</text>
</comment>
<dbReference type="Proteomes" id="UP001367508">
    <property type="component" value="Unassembled WGS sequence"/>
</dbReference>
<dbReference type="Gene3D" id="3.80.10.10">
    <property type="entry name" value="Ribonuclease Inhibitor"/>
    <property type="match status" value="1"/>
</dbReference>
<dbReference type="Pfam" id="PF00560">
    <property type="entry name" value="LRR_1"/>
    <property type="match status" value="1"/>
</dbReference>
<organism evidence="10 11">
    <name type="scientific">Canavalia gladiata</name>
    <name type="common">Sword bean</name>
    <name type="synonym">Dolichos gladiatus</name>
    <dbReference type="NCBI Taxonomy" id="3824"/>
    <lineage>
        <taxon>Eukaryota</taxon>
        <taxon>Viridiplantae</taxon>
        <taxon>Streptophyta</taxon>
        <taxon>Embryophyta</taxon>
        <taxon>Tracheophyta</taxon>
        <taxon>Spermatophyta</taxon>
        <taxon>Magnoliopsida</taxon>
        <taxon>eudicotyledons</taxon>
        <taxon>Gunneridae</taxon>
        <taxon>Pentapetalae</taxon>
        <taxon>rosids</taxon>
        <taxon>fabids</taxon>
        <taxon>Fabales</taxon>
        <taxon>Fabaceae</taxon>
        <taxon>Papilionoideae</taxon>
        <taxon>50 kb inversion clade</taxon>
        <taxon>NPAAA clade</taxon>
        <taxon>indigoferoid/millettioid clade</taxon>
        <taxon>Phaseoleae</taxon>
        <taxon>Canavalia</taxon>
    </lineage>
</organism>
<evidence type="ECO:0000313" key="11">
    <source>
        <dbReference type="Proteomes" id="UP001367508"/>
    </source>
</evidence>
<proteinExistence type="predicted"/>
<evidence type="ECO:0000256" key="7">
    <source>
        <dbReference type="ARBA" id="ARBA00023136"/>
    </source>
</evidence>
<accession>A0AAN9L6G0</accession>
<keyword evidence="11" id="KW-1185">Reference proteome</keyword>
<keyword evidence="2" id="KW-0433">Leucine-rich repeat</keyword>
<evidence type="ECO:0000256" key="2">
    <source>
        <dbReference type="ARBA" id="ARBA00022614"/>
    </source>
</evidence>
<keyword evidence="6" id="KW-1133">Transmembrane helix</keyword>
<keyword evidence="3" id="KW-0812">Transmembrane</keyword>
<evidence type="ECO:0000256" key="9">
    <source>
        <dbReference type="ARBA" id="ARBA00023180"/>
    </source>
</evidence>
<dbReference type="PANTHER" id="PTHR48063:SF98">
    <property type="entry name" value="LRR RECEPTOR-LIKE SERINE_THREONINE-PROTEIN KINASE FLS2"/>
    <property type="match status" value="1"/>
</dbReference>
<evidence type="ECO:0000256" key="3">
    <source>
        <dbReference type="ARBA" id="ARBA00022692"/>
    </source>
</evidence>
<dbReference type="GO" id="GO:0016020">
    <property type="term" value="C:membrane"/>
    <property type="evidence" value="ECO:0007669"/>
    <property type="project" value="UniProtKB-SubCell"/>
</dbReference>
<name>A0AAN9L6G0_CANGL</name>
<evidence type="ECO:0000256" key="5">
    <source>
        <dbReference type="ARBA" id="ARBA00022737"/>
    </source>
</evidence>
<sequence>MLNVMGSSGGLLAISVHFELFVHGVKRWRGREYEKTNLANEGGMAEWPPYEGPATCGNSLEGMISESHFTNLSNLTELDLSCSSLTIKISPSWAPPFQLQYLKLQSCKQDSRFLNWLHTQNDLRAFEFFNAGNLDQIPHWFWGKLQEITFMNISLNNLHGKIPNLALEFTNNPEIDLSWNQFEGSIPLFLLQALALHLSNNKFSISVCGRSTSLGLMDLSNNQLEGKLPNCWNNLNSSRFLDRSNNKLSGKFPFSMGALANIEGLVLRNYSLNGQVPSSLENYSKLALFDLGENKFCGPIPLWIGESLQLLQILSLRLNYFHGRGIPACIKNFTAMAQDTTSSTPTDSGNWYITYKDADGFYTAYYDLYLFLEWKGVDRGFKNAGSPIPMMNGTSFAVNKLNCVCLKLVLR</sequence>
<keyword evidence="4" id="KW-0732">Signal</keyword>
<comment type="subcellular location">
    <subcellularLocation>
        <location evidence="1">Membrane</location>
        <topology evidence="1">Single-pass type I membrane protein</topology>
    </subcellularLocation>
</comment>
<protein>
    <submittedName>
        <fullName evidence="10">Uncharacterized protein</fullName>
    </submittedName>
</protein>
<evidence type="ECO:0000256" key="6">
    <source>
        <dbReference type="ARBA" id="ARBA00022989"/>
    </source>
</evidence>
<dbReference type="FunFam" id="3.80.10.10:FF:000383">
    <property type="entry name" value="Leucine-rich repeat receptor protein kinase EMS1"/>
    <property type="match status" value="1"/>
</dbReference>
<evidence type="ECO:0000256" key="1">
    <source>
        <dbReference type="ARBA" id="ARBA00004479"/>
    </source>
</evidence>
<evidence type="ECO:0000256" key="4">
    <source>
        <dbReference type="ARBA" id="ARBA00022729"/>
    </source>
</evidence>
<dbReference type="AlphaFoldDB" id="A0AAN9L6G0"/>
<keyword evidence="9" id="KW-0325">Glycoprotein</keyword>
<keyword evidence="7" id="KW-0472">Membrane</keyword>
<dbReference type="PANTHER" id="PTHR48063">
    <property type="entry name" value="LRR RECEPTOR-LIKE KINASE"/>
    <property type="match status" value="1"/>
</dbReference>
<evidence type="ECO:0000313" key="10">
    <source>
        <dbReference type="EMBL" id="KAK7330325.1"/>
    </source>
</evidence>
<evidence type="ECO:0000256" key="8">
    <source>
        <dbReference type="ARBA" id="ARBA00023170"/>
    </source>
</evidence>
<dbReference type="SUPFAM" id="SSF52058">
    <property type="entry name" value="L domain-like"/>
    <property type="match status" value="1"/>
</dbReference>